<dbReference type="InterPro" id="IPR043128">
    <property type="entry name" value="Rev_trsase/Diguanyl_cyclase"/>
</dbReference>
<feature type="domain" description="PAS" evidence="2">
    <location>
        <begin position="250"/>
        <end position="290"/>
    </location>
</feature>
<dbReference type="AlphaFoldDB" id="A0A5C5WYS7"/>
<feature type="domain" description="HD-GYP" evidence="5">
    <location>
        <begin position="27"/>
        <end position="219"/>
    </location>
</feature>
<dbReference type="GO" id="GO:0052621">
    <property type="term" value="F:diguanylate cyclase activity"/>
    <property type="evidence" value="ECO:0007669"/>
    <property type="project" value="UniProtKB-EC"/>
</dbReference>
<evidence type="ECO:0000259" key="3">
    <source>
        <dbReference type="PROSITE" id="PS50887"/>
    </source>
</evidence>
<dbReference type="Gene3D" id="1.10.3210.10">
    <property type="entry name" value="Hypothetical protein af1432"/>
    <property type="match status" value="1"/>
</dbReference>
<dbReference type="InterPro" id="IPR000160">
    <property type="entry name" value="GGDEF_dom"/>
</dbReference>
<evidence type="ECO:0000256" key="1">
    <source>
        <dbReference type="ARBA" id="ARBA00012528"/>
    </source>
</evidence>
<dbReference type="GO" id="GO:0005886">
    <property type="term" value="C:plasma membrane"/>
    <property type="evidence" value="ECO:0007669"/>
    <property type="project" value="TreeGrafter"/>
</dbReference>
<evidence type="ECO:0000259" key="4">
    <source>
        <dbReference type="PROSITE" id="PS51831"/>
    </source>
</evidence>
<dbReference type="PANTHER" id="PTHR45138:SF24">
    <property type="entry name" value="DIGUANYLATE CYCLASE DGCC-RELATED"/>
    <property type="match status" value="1"/>
</dbReference>
<dbReference type="FunFam" id="3.30.70.270:FF:000001">
    <property type="entry name" value="Diguanylate cyclase domain protein"/>
    <property type="match status" value="1"/>
</dbReference>
<dbReference type="CDD" id="cd01949">
    <property type="entry name" value="GGDEF"/>
    <property type="match status" value="1"/>
</dbReference>
<dbReference type="InterPro" id="IPR029787">
    <property type="entry name" value="Nucleotide_cyclase"/>
</dbReference>
<keyword evidence="7" id="KW-1185">Reference proteome</keyword>
<dbReference type="Gene3D" id="3.30.70.270">
    <property type="match status" value="1"/>
</dbReference>
<dbReference type="CDD" id="cd00077">
    <property type="entry name" value="HDc"/>
    <property type="match status" value="1"/>
</dbReference>
<proteinExistence type="predicted"/>
<dbReference type="SMART" id="SM00091">
    <property type="entry name" value="PAS"/>
    <property type="match status" value="1"/>
</dbReference>
<dbReference type="GO" id="GO:1902201">
    <property type="term" value="P:negative regulation of bacterial-type flagellum-dependent cell motility"/>
    <property type="evidence" value="ECO:0007669"/>
    <property type="project" value="TreeGrafter"/>
</dbReference>
<dbReference type="Pfam" id="PF13487">
    <property type="entry name" value="HD_5"/>
    <property type="match status" value="1"/>
</dbReference>
<evidence type="ECO:0000313" key="7">
    <source>
        <dbReference type="Proteomes" id="UP000317243"/>
    </source>
</evidence>
<dbReference type="Pfam" id="PF00989">
    <property type="entry name" value="PAS"/>
    <property type="match status" value="1"/>
</dbReference>
<dbReference type="SMART" id="SM00471">
    <property type="entry name" value="HDc"/>
    <property type="match status" value="1"/>
</dbReference>
<dbReference type="PROSITE" id="PS50887">
    <property type="entry name" value="GGDEF"/>
    <property type="match status" value="1"/>
</dbReference>
<sequence length="669" mass="74798">MNSSLLLESVLQLSKASELPTPPNELDDIISIHVLRRLLAAIHFRDVRVLKHSRRVGLLAVGIGSRLGWEDMQLRLIEIAALLHDIGKLGVPDHILGKPGKLSPDEYEYIAGFNRVAVEILQCCQVNTDVVDIVAQSHGVNVDGTSTQDKPASLGARILAVADAYESLTSIQPYRPAFDTNKALRTLEEQAGKGFDRNVVAALERWLHSERASVLSDTDAENASIAANAPADHNAKMAATRFCHVFQYLHTLESLYDAFYMIDREQRIVMWNMGAVKMFGYSPGELIGQTWHRSIVSSTKAKPDPVDRCLEESIPVCHRLNLKDVDGNSQSFDVQTLPVTNDSGSVRAVMELICDGNESKRHRGQFRKLQMAATRDALTGAFNRGELEQRLTQAFQKWEKDPQIPYSVVFVDLDHFKAINDRLSHAVGDRVLIDVARLIQDELYSGEQVGRYGGEEFVILCPETPLEVAIERSERLRRSISSAEIAGRDDLRVTASFGVAQVEPGDTSESVTKRADQALYDAKNSGRNRTCYRVTEQWAESQKKNEAGEDAFIHQAEIVACVARGMLPMKLKGYVEDIHAKILSVKEEEISLQVGAPTLFRKWGKEDDKQPVRVRVEIHDIPAHEQKQGTRRLRLKTFTEPVGKPSSPEVFHKRANRVNESLRAYLIAD</sequence>
<dbReference type="EC" id="2.7.7.65" evidence="1"/>
<dbReference type="InterPro" id="IPR003607">
    <property type="entry name" value="HD/PDEase_dom"/>
</dbReference>
<name>A0A5C5WYS7_9PLAN</name>
<dbReference type="Pfam" id="PF00990">
    <property type="entry name" value="GGDEF"/>
    <property type="match status" value="1"/>
</dbReference>
<dbReference type="PANTHER" id="PTHR45138">
    <property type="entry name" value="REGULATORY COMPONENTS OF SENSORY TRANSDUCTION SYSTEM"/>
    <property type="match status" value="1"/>
</dbReference>
<dbReference type="SUPFAM" id="SSF109604">
    <property type="entry name" value="HD-domain/PDEase-like"/>
    <property type="match status" value="1"/>
</dbReference>
<keyword evidence="6" id="KW-0548">Nucleotidyltransferase</keyword>
<dbReference type="SUPFAM" id="SSF55785">
    <property type="entry name" value="PYP-like sensor domain (PAS domain)"/>
    <property type="match status" value="1"/>
</dbReference>
<comment type="caution">
    <text evidence="6">The sequence shown here is derived from an EMBL/GenBank/DDBJ whole genome shotgun (WGS) entry which is preliminary data.</text>
</comment>
<dbReference type="GO" id="GO:0006355">
    <property type="term" value="P:regulation of DNA-templated transcription"/>
    <property type="evidence" value="ECO:0007669"/>
    <property type="project" value="InterPro"/>
</dbReference>
<dbReference type="PROSITE" id="PS51831">
    <property type="entry name" value="HD"/>
    <property type="match status" value="1"/>
</dbReference>
<dbReference type="RefSeq" id="WP_231740888.1">
    <property type="nucleotide sequence ID" value="NZ_SIHI01000002.1"/>
</dbReference>
<dbReference type="InterPro" id="IPR035965">
    <property type="entry name" value="PAS-like_dom_sf"/>
</dbReference>
<keyword evidence="6" id="KW-0808">Transferase</keyword>
<dbReference type="SMART" id="SM00267">
    <property type="entry name" value="GGDEF"/>
    <property type="match status" value="1"/>
</dbReference>
<protein>
    <recommendedName>
        <fullName evidence="1">diguanylate cyclase</fullName>
        <ecNumber evidence="1">2.7.7.65</ecNumber>
    </recommendedName>
</protein>
<feature type="domain" description="HD" evidence="4">
    <location>
        <begin position="49"/>
        <end position="168"/>
    </location>
</feature>
<dbReference type="CDD" id="cd00130">
    <property type="entry name" value="PAS"/>
    <property type="match status" value="1"/>
</dbReference>
<dbReference type="Gene3D" id="3.30.450.20">
    <property type="entry name" value="PAS domain"/>
    <property type="match status" value="1"/>
</dbReference>
<feature type="domain" description="GGDEF" evidence="3">
    <location>
        <begin position="404"/>
        <end position="535"/>
    </location>
</feature>
<evidence type="ECO:0000313" key="6">
    <source>
        <dbReference type="EMBL" id="TWT55748.1"/>
    </source>
</evidence>
<dbReference type="PROSITE" id="PS51832">
    <property type="entry name" value="HD_GYP"/>
    <property type="match status" value="1"/>
</dbReference>
<dbReference type="InterPro" id="IPR037522">
    <property type="entry name" value="HD_GYP_dom"/>
</dbReference>
<dbReference type="NCBIfam" id="TIGR00277">
    <property type="entry name" value="HDIG"/>
    <property type="match status" value="1"/>
</dbReference>
<dbReference type="PROSITE" id="PS50112">
    <property type="entry name" value="PAS"/>
    <property type="match status" value="1"/>
</dbReference>
<dbReference type="Proteomes" id="UP000317243">
    <property type="component" value="Unassembled WGS sequence"/>
</dbReference>
<dbReference type="InterPro" id="IPR050469">
    <property type="entry name" value="Diguanylate_Cyclase"/>
</dbReference>
<evidence type="ECO:0000259" key="5">
    <source>
        <dbReference type="PROSITE" id="PS51832"/>
    </source>
</evidence>
<dbReference type="InterPro" id="IPR000014">
    <property type="entry name" value="PAS"/>
</dbReference>
<dbReference type="SUPFAM" id="SSF55073">
    <property type="entry name" value="Nucleotide cyclase"/>
    <property type="match status" value="1"/>
</dbReference>
<dbReference type="InterPro" id="IPR006674">
    <property type="entry name" value="HD_domain"/>
</dbReference>
<gene>
    <name evidence="6" type="primary">ydaM</name>
    <name evidence="6" type="ORF">KOR42_25590</name>
</gene>
<accession>A0A5C5WYS7</accession>
<dbReference type="NCBIfam" id="TIGR00229">
    <property type="entry name" value="sensory_box"/>
    <property type="match status" value="1"/>
</dbReference>
<dbReference type="GO" id="GO:0043709">
    <property type="term" value="P:cell adhesion involved in single-species biofilm formation"/>
    <property type="evidence" value="ECO:0007669"/>
    <property type="project" value="TreeGrafter"/>
</dbReference>
<dbReference type="InterPro" id="IPR006675">
    <property type="entry name" value="HDIG_dom"/>
</dbReference>
<reference evidence="6 7" key="1">
    <citation type="submission" date="2019-02" db="EMBL/GenBank/DDBJ databases">
        <title>Deep-cultivation of Planctomycetes and their phenomic and genomic characterization uncovers novel biology.</title>
        <authorList>
            <person name="Wiegand S."/>
            <person name="Jogler M."/>
            <person name="Boedeker C."/>
            <person name="Pinto D."/>
            <person name="Vollmers J."/>
            <person name="Rivas-Marin E."/>
            <person name="Kohn T."/>
            <person name="Peeters S.H."/>
            <person name="Heuer A."/>
            <person name="Rast P."/>
            <person name="Oberbeckmann S."/>
            <person name="Bunk B."/>
            <person name="Jeske O."/>
            <person name="Meyerdierks A."/>
            <person name="Storesund J.E."/>
            <person name="Kallscheuer N."/>
            <person name="Luecker S."/>
            <person name="Lage O.M."/>
            <person name="Pohl T."/>
            <person name="Merkel B.J."/>
            <person name="Hornburger P."/>
            <person name="Mueller R.-W."/>
            <person name="Bruemmer F."/>
            <person name="Labrenz M."/>
            <person name="Spormann A.M."/>
            <person name="Op Den Camp H."/>
            <person name="Overmann J."/>
            <person name="Amann R."/>
            <person name="Jetten M.S.M."/>
            <person name="Mascher T."/>
            <person name="Medema M.H."/>
            <person name="Devos D.P."/>
            <person name="Kaster A.-K."/>
            <person name="Ovreas L."/>
            <person name="Rohde M."/>
            <person name="Galperin M.Y."/>
            <person name="Jogler C."/>
        </authorList>
    </citation>
    <scope>NUCLEOTIDE SEQUENCE [LARGE SCALE GENOMIC DNA]</scope>
    <source>
        <strain evidence="6 7">KOR42</strain>
    </source>
</reference>
<organism evidence="6 7">
    <name type="scientific">Thalassoglobus neptunius</name>
    <dbReference type="NCBI Taxonomy" id="1938619"/>
    <lineage>
        <taxon>Bacteria</taxon>
        <taxon>Pseudomonadati</taxon>
        <taxon>Planctomycetota</taxon>
        <taxon>Planctomycetia</taxon>
        <taxon>Planctomycetales</taxon>
        <taxon>Planctomycetaceae</taxon>
        <taxon>Thalassoglobus</taxon>
    </lineage>
</organism>
<dbReference type="InterPro" id="IPR013767">
    <property type="entry name" value="PAS_fold"/>
</dbReference>
<dbReference type="NCBIfam" id="TIGR00254">
    <property type="entry name" value="GGDEF"/>
    <property type="match status" value="1"/>
</dbReference>
<dbReference type="EMBL" id="SIHI01000002">
    <property type="protein sequence ID" value="TWT55748.1"/>
    <property type="molecule type" value="Genomic_DNA"/>
</dbReference>
<evidence type="ECO:0000259" key="2">
    <source>
        <dbReference type="PROSITE" id="PS50112"/>
    </source>
</evidence>